<evidence type="ECO:0000313" key="3">
    <source>
        <dbReference type="Proteomes" id="UP000789524"/>
    </source>
</evidence>
<gene>
    <name evidence="2" type="ORF">DCHRY22_LOCUS14053</name>
</gene>
<evidence type="ECO:0000313" key="2">
    <source>
        <dbReference type="EMBL" id="CAG9581452.1"/>
    </source>
</evidence>
<comment type="caution">
    <text evidence="2">The sequence shown here is derived from an EMBL/GenBank/DDBJ whole genome shotgun (WGS) entry which is preliminary data.</text>
</comment>
<reference evidence="2" key="1">
    <citation type="submission" date="2021-09" db="EMBL/GenBank/DDBJ databases">
        <authorList>
            <person name="Martin H S."/>
        </authorList>
    </citation>
    <scope>NUCLEOTIDE SEQUENCE</scope>
</reference>
<proteinExistence type="predicted"/>
<dbReference type="AlphaFoldDB" id="A0A8J2R208"/>
<dbReference type="Proteomes" id="UP000789524">
    <property type="component" value="Unassembled WGS sequence"/>
</dbReference>
<accession>A0A8J2R208</accession>
<keyword evidence="3" id="KW-1185">Reference proteome</keyword>
<protein>
    <submittedName>
        <fullName evidence="2">(African queen) hypothetical protein</fullName>
    </submittedName>
</protein>
<sequence length="96" mass="10602">MVWATDCIVGTSKRYHVTITESILHTSVTTNGVFNDKSATISHRDALSVRQRDLNDINSRATAAFVGNMVTVTSMSSKERYTSNEPPFASPTLTRH</sequence>
<evidence type="ECO:0000256" key="1">
    <source>
        <dbReference type="SAM" id="MobiDB-lite"/>
    </source>
</evidence>
<dbReference type="EMBL" id="CAKASE010000080">
    <property type="protein sequence ID" value="CAG9581452.1"/>
    <property type="molecule type" value="Genomic_DNA"/>
</dbReference>
<organism evidence="2 3">
    <name type="scientific">Danaus chrysippus</name>
    <name type="common">African queen</name>
    <dbReference type="NCBI Taxonomy" id="151541"/>
    <lineage>
        <taxon>Eukaryota</taxon>
        <taxon>Metazoa</taxon>
        <taxon>Ecdysozoa</taxon>
        <taxon>Arthropoda</taxon>
        <taxon>Hexapoda</taxon>
        <taxon>Insecta</taxon>
        <taxon>Pterygota</taxon>
        <taxon>Neoptera</taxon>
        <taxon>Endopterygota</taxon>
        <taxon>Lepidoptera</taxon>
        <taxon>Glossata</taxon>
        <taxon>Ditrysia</taxon>
        <taxon>Papilionoidea</taxon>
        <taxon>Nymphalidae</taxon>
        <taxon>Danainae</taxon>
        <taxon>Danaini</taxon>
        <taxon>Danaina</taxon>
        <taxon>Danaus</taxon>
        <taxon>Anosia</taxon>
    </lineage>
</organism>
<name>A0A8J2R208_9NEOP</name>
<feature type="region of interest" description="Disordered" evidence="1">
    <location>
        <begin position="76"/>
        <end position="96"/>
    </location>
</feature>